<dbReference type="OrthoDB" id="238862at2"/>
<dbReference type="KEGG" id="tpol:Mal48_36980"/>
<dbReference type="RefSeq" id="WP_145202383.1">
    <property type="nucleotide sequence ID" value="NZ_CP036267.1"/>
</dbReference>
<evidence type="ECO:0000313" key="2">
    <source>
        <dbReference type="EMBL" id="QDT34438.1"/>
    </source>
</evidence>
<accession>A0A517QS32</accession>
<keyword evidence="2" id="KW-0456">Lyase</keyword>
<dbReference type="Proteomes" id="UP000315724">
    <property type="component" value="Chromosome"/>
</dbReference>
<name>A0A517QS32_9PLAN</name>
<dbReference type="EMBL" id="CP036267">
    <property type="protein sequence ID" value="QDT34438.1"/>
    <property type="molecule type" value="Genomic_DNA"/>
</dbReference>
<gene>
    <name evidence="2" type="ORF">Mal48_36980</name>
</gene>
<evidence type="ECO:0000313" key="3">
    <source>
        <dbReference type="Proteomes" id="UP000315724"/>
    </source>
</evidence>
<keyword evidence="1" id="KW-1133">Transmembrane helix</keyword>
<sequence>MANSKLNEAPDHDEKNWWEQHRESLGVTFCSMAVHIALLAMLAMIVIPGESYDFTNYLTVRTEVIENPALETVENLKLTPDKLIDSSTNNSASMDLATNVLSHQPSPMSVDTEQEELQWELEAIEYIGSHRKHGDLSGRTEEARSIMLKAFGGTATSEAAVNSGLKWLKNHQNEDGSWNFNHIHPECGDSCTSPGTLSSNTVGATSLALLCFVGAGNTHEKGDYQEQVQSGLAFLNQKYLEADVRGDMRGSSGNSGMYVQGIATILLCEVYGLTRDRKFRKVAQECVDFILEAQHPENGGWRYRLQQPDGDTSVVGWQVMALTSARMAGLTVPGRAKVRAERFLDSVQLAEGAYYGYVRPEKKASTTSIGLLCRMYYGWDASTPAMKVGVEYLERLGPANDNQYFNYYATQVLHHWGGPKWKKWNNVMREQLITTQVKTGHAAGSWAPRDPHSRSGGRLYSTCLSILTLEVYYRHLPLYQRRMTQTEF</sequence>
<dbReference type="Gene3D" id="1.50.10.20">
    <property type="match status" value="2"/>
</dbReference>
<proteinExistence type="predicted"/>
<dbReference type="InterPro" id="IPR008930">
    <property type="entry name" value="Terpenoid_cyclase/PrenylTrfase"/>
</dbReference>
<dbReference type="AlphaFoldDB" id="A0A517QS32"/>
<organism evidence="2 3">
    <name type="scientific">Thalassoglobus polymorphus</name>
    <dbReference type="NCBI Taxonomy" id="2527994"/>
    <lineage>
        <taxon>Bacteria</taxon>
        <taxon>Pseudomonadati</taxon>
        <taxon>Planctomycetota</taxon>
        <taxon>Planctomycetia</taxon>
        <taxon>Planctomycetales</taxon>
        <taxon>Planctomycetaceae</taxon>
        <taxon>Thalassoglobus</taxon>
    </lineage>
</organism>
<keyword evidence="3" id="KW-1185">Reference proteome</keyword>
<dbReference type="GO" id="GO:0016829">
    <property type="term" value="F:lyase activity"/>
    <property type="evidence" value="ECO:0007669"/>
    <property type="project" value="UniProtKB-KW"/>
</dbReference>
<dbReference type="CDD" id="cd00688">
    <property type="entry name" value="ISOPREN_C2_like"/>
    <property type="match status" value="1"/>
</dbReference>
<dbReference type="SUPFAM" id="SSF48239">
    <property type="entry name" value="Terpenoid cyclases/Protein prenyltransferases"/>
    <property type="match status" value="1"/>
</dbReference>
<evidence type="ECO:0000256" key="1">
    <source>
        <dbReference type="SAM" id="Phobius"/>
    </source>
</evidence>
<feature type="transmembrane region" description="Helical" evidence="1">
    <location>
        <begin position="25"/>
        <end position="47"/>
    </location>
</feature>
<keyword evidence="1" id="KW-0472">Membrane</keyword>
<keyword evidence="1" id="KW-0812">Transmembrane</keyword>
<reference evidence="2 3" key="1">
    <citation type="submission" date="2019-02" db="EMBL/GenBank/DDBJ databases">
        <title>Deep-cultivation of Planctomycetes and their phenomic and genomic characterization uncovers novel biology.</title>
        <authorList>
            <person name="Wiegand S."/>
            <person name="Jogler M."/>
            <person name="Boedeker C."/>
            <person name="Pinto D."/>
            <person name="Vollmers J."/>
            <person name="Rivas-Marin E."/>
            <person name="Kohn T."/>
            <person name="Peeters S.H."/>
            <person name="Heuer A."/>
            <person name="Rast P."/>
            <person name="Oberbeckmann S."/>
            <person name="Bunk B."/>
            <person name="Jeske O."/>
            <person name="Meyerdierks A."/>
            <person name="Storesund J.E."/>
            <person name="Kallscheuer N."/>
            <person name="Luecker S."/>
            <person name="Lage O.M."/>
            <person name="Pohl T."/>
            <person name="Merkel B.J."/>
            <person name="Hornburger P."/>
            <person name="Mueller R.-W."/>
            <person name="Bruemmer F."/>
            <person name="Labrenz M."/>
            <person name="Spormann A.M."/>
            <person name="Op den Camp H."/>
            <person name="Overmann J."/>
            <person name="Amann R."/>
            <person name="Jetten M.S.M."/>
            <person name="Mascher T."/>
            <person name="Medema M.H."/>
            <person name="Devos D.P."/>
            <person name="Kaster A.-K."/>
            <person name="Ovreas L."/>
            <person name="Rohde M."/>
            <person name="Galperin M.Y."/>
            <person name="Jogler C."/>
        </authorList>
    </citation>
    <scope>NUCLEOTIDE SEQUENCE [LARGE SCALE GENOMIC DNA]</scope>
    <source>
        <strain evidence="2 3">Mal48</strain>
    </source>
</reference>
<protein>
    <submittedName>
        <fullName evidence="2">Pectic acid lyase</fullName>
    </submittedName>
</protein>